<evidence type="ECO:0000256" key="4">
    <source>
        <dbReference type="ARBA" id="ARBA00023163"/>
    </source>
</evidence>
<dbReference type="PANTHER" id="PTHR32071:SF57">
    <property type="entry name" value="C4-DICARBOXYLATE TRANSPORT TRANSCRIPTIONAL REGULATORY PROTEIN DCTD"/>
    <property type="match status" value="1"/>
</dbReference>
<dbReference type="AlphaFoldDB" id="A0A1S9PA24"/>
<evidence type="ECO:0000256" key="5">
    <source>
        <dbReference type="SAM" id="Coils"/>
    </source>
</evidence>
<dbReference type="InterPro" id="IPR027417">
    <property type="entry name" value="P-loop_NTPase"/>
</dbReference>
<dbReference type="InterPro" id="IPR025944">
    <property type="entry name" value="Sigma_54_int_dom_CS"/>
</dbReference>
<dbReference type="Pfam" id="PF00158">
    <property type="entry name" value="Sigma54_activat"/>
    <property type="match status" value="1"/>
</dbReference>
<dbReference type="SUPFAM" id="SSF55781">
    <property type="entry name" value="GAF domain-like"/>
    <property type="match status" value="2"/>
</dbReference>
<feature type="domain" description="Sigma-54 factor interaction" evidence="6">
    <location>
        <begin position="637"/>
        <end position="866"/>
    </location>
</feature>
<comment type="caution">
    <text evidence="7">The sequence shown here is derived from an EMBL/GenBank/DDBJ whole genome shotgun (WGS) entry which is preliminary data.</text>
</comment>
<dbReference type="PANTHER" id="PTHR32071">
    <property type="entry name" value="TRANSCRIPTIONAL REGULATORY PROTEIN"/>
    <property type="match status" value="1"/>
</dbReference>
<sequence length="951" mass="107096">MAWFKFPKQTKYHRPFFLKQTKYRLFLLLAPTPTPFGRMAQLWLKALRQSNHFTAIPKTMTESLNISNASLNGPASWLSDTMDRLESLSSFTRTLAGIQSATELYQLMKSLVSPAFGIHEFAIFSLLPETGILHNLLSEEEGLPASAFFRASVSLVETPLDIENPPDIDRLWPLDIEEAIAAQNAVPFLKPGNVADRHLYHLFELRNGAELTGLCIFIFNNSKTGISTPTASLQLLFDQISLTVSRIIINKKVQKQQEERELLLAVSTSIAKVKDQAQLHEALTKRLKNYFRFSHIAIAMNDENRKTFNLFLLDPLSKSRNHPDYEHLRSKSYELNDQFVKTISASPYPVSIDLQSYSNEELPLYLRINRESGIKMIWGLAFRTEEKTIGILTFFFEEPRQLTANLMALMTGIGHLASVAVSNVIALQQVNKLLSFKSTMLSFGIELRMTKDKRALSRIIKKQMAELLGVRGFAILLISADQAAGELFFYDHDQPVTGNAAFTEMAERPVPLNSDFYNEILKSPAPVRFPNDSLKSNVLEQLLSLAPEDVLVGTTIKLGDKLAGIMVMNCSDMRIISRDRQIFDSFCSQIGIVITNIQAHKDLEAQLKETEKYREQLEVEKKYLAEEINILHNTSEIIGESSSLKGVYQLVSQVAKSSSTVLILGETGTGKELFARAVHNNSPRKDKVMIKVNCAAIPANLIESELFGHEKGSFTGATERRLGKFELANGSTLFLDEVGEMPLDLQVKLLRALQEKEIERVGGRTTIGVDVRIVAATNRNLEEEMAAGKFRRDLYYRLNIFPIDLPPLRQRRDDIEMLVNHFIEKYNKRCGKQITGIGAKALEDLKRYGWPGNIRELEHMIERSILLANDSIIRHIPLPVVKDDTVNIPDQEAQFALKTIDENEKEHILNVLNYCAGRIAGKGNAADILGVPPTTLNSKMKRLGIRRGHTS</sequence>
<dbReference type="SUPFAM" id="SSF52540">
    <property type="entry name" value="P-loop containing nucleoside triphosphate hydrolases"/>
    <property type="match status" value="1"/>
</dbReference>
<protein>
    <recommendedName>
        <fullName evidence="6">Sigma-54 factor interaction domain-containing protein</fullName>
    </recommendedName>
</protein>
<dbReference type="Pfam" id="PF02954">
    <property type="entry name" value="HTH_8"/>
    <property type="match status" value="1"/>
</dbReference>
<keyword evidence="4" id="KW-0804">Transcription</keyword>
<evidence type="ECO:0000313" key="7">
    <source>
        <dbReference type="EMBL" id="OOQ57820.1"/>
    </source>
</evidence>
<dbReference type="PROSITE" id="PS00675">
    <property type="entry name" value="SIGMA54_INTERACT_1"/>
    <property type="match status" value="1"/>
</dbReference>
<dbReference type="STRING" id="1792845.BC343_13645"/>
<dbReference type="Gene3D" id="1.10.8.60">
    <property type="match status" value="1"/>
</dbReference>
<dbReference type="InterPro" id="IPR009057">
    <property type="entry name" value="Homeodomain-like_sf"/>
</dbReference>
<dbReference type="FunFam" id="3.40.50.300:FF:000006">
    <property type="entry name" value="DNA-binding transcriptional regulator NtrC"/>
    <property type="match status" value="1"/>
</dbReference>
<evidence type="ECO:0000256" key="1">
    <source>
        <dbReference type="ARBA" id="ARBA00022741"/>
    </source>
</evidence>
<organism evidence="7 8">
    <name type="scientific">Mucilaginibacter pedocola</name>
    <dbReference type="NCBI Taxonomy" id="1792845"/>
    <lineage>
        <taxon>Bacteria</taxon>
        <taxon>Pseudomonadati</taxon>
        <taxon>Bacteroidota</taxon>
        <taxon>Sphingobacteriia</taxon>
        <taxon>Sphingobacteriales</taxon>
        <taxon>Sphingobacteriaceae</taxon>
        <taxon>Mucilaginibacter</taxon>
    </lineage>
</organism>
<dbReference type="GO" id="GO:0006355">
    <property type="term" value="P:regulation of DNA-templated transcription"/>
    <property type="evidence" value="ECO:0007669"/>
    <property type="project" value="InterPro"/>
</dbReference>
<evidence type="ECO:0000313" key="8">
    <source>
        <dbReference type="Proteomes" id="UP000189739"/>
    </source>
</evidence>
<dbReference type="InterPro" id="IPR025662">
    <property type="entry name" value="Sigma_54_int_dom_ATP-bd_1"/>
</dbReference>
<dbReference type="GO" id="GO:0043565">
    <property type="term" value="F:sequence-specific DNA binding"/>
    <property type="evidence" value="ECO:0007669"/>
    <property type="project" value="InterPro"/>
</dbReference>
<dbReference type="Gene3D" id="3.30.450.40">
    <property type="match status" value="2"/>
</dbReference>
<keyword evidence="5" id="KW-0175">Coiled coil</keyword>
<dbReference type="InterPro" id="IPR058031">
    <property type="entry name" value="AAA_lid_NorR"/>
</dbReference>
<dbReference type="InterPro" id="IPR029016">
    <property type="entry name" value="GAF-like_dom_sf"/>
</dbReference>
<keyword evidence="3" id="KW-0805">Transcription regulation</keyword>
<dbReference type="SMART" id="SM00382">
    <property type="entry name" value="AAA"/>
    <property type="match status" value="1"/>
</dbReference>
<dbReference type="Pfam" id="PF25601">
    <property type="entry name" value="AAA_lid_14"/>
    <property type="match status" value="1"/>
</dbReference>
<dbReference type="RefSeq" id="WP_238381852.1">
    <property type="nucleotide sequence ID" value="NZ_MBTF01000035.1"/>
</dbReference>
<evidence type="ECO:0000256" key="3">
    <source>
        <dbReference type="ARBA" id="ARBA00023015"/>
    </source>
</evidence>
<keyword evidence="8" id="KW-1185">Reference proteome</keyword>
<dbReference type="EMBL" id="MBTF01000035">
    <property type="protein sequence ID" value="OOQ57820.1"/>
    <property type="molecule type" value="Genomic_DNA"/>
</dbReference>
<dbReference type="PROSITE" id="PS50045">
    <property type="entry name" value="SIGMA54_INTERACT_4"/>
    <property type="match status" value="1"/>
</dbReference>
<dbReference type="InterPro" id="IPR003593">
    <property type="entry name" value="AAA+_ATPase"/>
</dbReference>
<evidence type="ECO:0000256" key="2">
    <source>
        <dbReference type="ARBA" id="ARBA00022840"/>
    </source>
</evidence>
<name>A0A1S9PA24_9SPHI</name>
<accession>A0A1S9PA24</accession>
<feature type="coiled-coil region" evidence="5">
    <location>
        <begin position="600"/>
        <end position="634"/>
    </location>
</feature>
<dbReference type="Gene3D" id="3.40.50.300">
    <property type="entry name" value="P-loop containing nucleotide triphosphate hydrolases"/>
    <property type="match status" value="1"/>
</dbReference>
<proteinExistence type="predicted"/>
<dbReference type="InterPro" id="IPR002197">
    <property type="entry name" value="HTH_Fis"/>
</dbReference>
<dbReference type="Gene3D" id="1.10.10.60">
    <property type="entry name" value="Homeodomain-like"/>
    <property type="match status" value="1"/>
</dbReference>
<dbReference type="InterPro" id="IPR002078">
    <property type="entry name" value="Sigma_54_int"/>
</dbReference>
<dbReference type="Proteomes" id="UP000189739">
    <property type="component" value="Unassembled WGS sequence"/>
</dbReference>
<gene>
    <name evidence="7" type="ORF">BC343_13645</name>
</gene>
<dbReference type="GO" id="GO:0005524">
    <property type="term" value="F:ATP binding"/>
    <property type="evidence" value="ECO:0007669"/>
    <property type="project" value="UniProtKB-KW"/>
</dbReference>
<evidence type="ECO:0000259" key="6">
    <source>
        <dbReference type="PROSITE" id="PS50045"/>
    </source>
</evidence>
<keyword evidence="2" id="KW-0067">ATP-binding</keyword>
<keyword evidence="1" id="KW-0547">Nucleotide-binding</keyword>
<dbReference type="PROSITE" id="PS00688">
    <property type="entry name" value="SIGMA54_INTERACT_3"/>
    <property type="match status" value="1"/>
</dbReference>
<dbReference type="CDD" id="cd00009">
    <property type="entry name" value="AAA"/>
    <property type="match status" value="1"/>
</dbReference>
<reference evidence="7 8" key="1">
    <citation type="submission" date="2016-07" db="EMBL/GenBank/DDBJ databases">
        <title>Genomic analysis of zinc-resistant bacterium Mucilaginibacter pedocola TBZ30.</title>
        <authorList>
            <person name="Huang J."/>
            <person name="Tang J."/>
        </authorList>
    </citation>
    <scope>NUCLEOTIDE SEQUENCE [LARGE SCALE GENOMIC DNA]</scope>
    <source>
        <strain evidence="7 8">TBZ30</strain>
    </source>
</reference>
<dbReference type="SUPFAM" id="SSF46689">
    <property type="entry name" value="Homeodomain-like"/>
    <property type="match status" value="1"/>
</dbReference>